<keyword evidence="1" id="KW-0472">Membrane</keyword>
<dbReference type="Gene3D" id="1.20.1070.10">
    <property type="entry name" value="Rhodopsin 7-helix transmembrane proteins"/>
    <property type="match status" value="2"/>
</dbReference>
<evidence type="ECO:0000256" key="1">
    <source>
        <dbReference type="SAM" id="Phobius"/>
    </source>
</evidence>
<evidence type="ECO:0000313" key="3">
    <source>
        <dbReference type="Proteomes" id="UP001233172"/>
    </source>
</evidence>
<dbReference type="EMBL" id="JASAOG010000317">
    <property type="protein sequence ID" value="KAK0040579.1"/>
    <property type="molecule type" value="Genomic_DNA"/>
</dbReference>
<organism evidence="2 3">
    <name type="scientific">Biomphalaria pfeifferi</name>
    <name type="common">Bloodfluke planorb</name>
    <name type="synonym">Freshwater snail</name>
    <dbReference type="NCBI Taxonomy" id="112525"/>
    <lineage>
        <taxon>Eukaryota</taxon>
        <taxon>Metazoa</taxon>
        <taxon>Spiralia</taxon>
        <taxon>Lophotrochozoa</taxon>
        <taxon>Mollusca</taxon>
        <taxon>Gastropoda</taxon>
        <taxon>Heterobranchia</taxon>
        <taxon>Euthyneura</taxon>
        <taxon>Panpulmonata</taxon>
        <taxon>Hygrophila</taxon>
        <taxon>Lymnaeoidea</taxon>
        <taxon>Planorbidae</taxon>
        <taxon>Biomphalaria</taxon>
    </lineage>
</organism>
<feature type="transmembrane region" description="Helical" evidence="1">
    <location>
        <begin position="29"/>
        <end position="49"/>
    </location>
</feature>
<sequence>MNGPQGSGGTASAKDILISMETLDNVDNILNLGIISFLAILGICSNFLNIVVFSAQGFQDSVNISLTPMAIWDLLKCIVGLAIRVYGPLRWISPAYKKTWKNISTSTLNYVMAAYVAIERCLCVTLPFRLVIEYSYNTFYQDNGASVIDYFNLIGIVNPIFSFLVIVVCTAMIFYRMHKMSKFRSQSVRKQNHMSSRGRQIMKMLLVVITVYILALLPRFALYAGKMVEPGFYYLRAYHNLFNDCAYVVMTVYLINASVHLCNYLQVRHMCAPWQRKIKTVI</sequence>
<evidence type="ECO:0000313" key="2">
    <source>
        <dbReference type="EMBL" id="KAK0040579.1"/>
    </source>
</evidence>
<feature type="transmembrane region" description="Helical" evidence="1">
    <location>
        <begin position="150"/>
        <end position="175"/>
    </location>
</feature>
<reference evidence="2" key="2">
    <citation type="submission" date="2023-04" db="EMBL/GenBank/DDBJ databases">
        <authorList>
            <person name="Bu L."/>
            <person name="Lu L."/>
            <person name="Laidemitt M.R."/>
            <person name="Zhang S.M."/>
            <person name="Mutuku M."/>
            <person name="Mkoji G."/>
            <person name="Steinauer M."/>
            <person name="Loker E.S."/>
        </authorList>
    </citation>
    <scope>NUCLEOTIDE SEQUENCE</scope>
    <source>
        <strain evidence="2">KasaAsao</strain>
        <tissue evidence="2">Whole Snail</tissue>
    </source>
</reference>
<feature type="transmembrane region" description="Helical" evidence="1">
    <location>
        <begin position="69"/>
        <end position="87"/>
    </location>
</feature>
<proteinExistence type="predicted"/>
<reference evidence="2" key="1">
    <citation type="journal article" date="2023" name="PLoS Negl. Trop. Dis.">
        <title>A genome sequence for Biomphalaria pfeifferi, the major vector snail for the human-infecting parasite Schistosoma mansoni.</title>
        <authorList>
            <person name="Bu L."/>
            <person name="Lu L."/>
            <person name="Laidemitt M.R."/>
            <person name="Zhang S.M."/>
            <person name="Mutuku M."/>
            <person name="Mkoji G."/>
            <person name="Steinauer M."/>
            <person name="Loker E.S."/>
        </authorList>
    </citation>
    <scope>NUCLEOTIDE SEQUENCE</scope>
    <source>
        <strain evidence="2">KasaAsao</strain>
    </source>
</reference>
<feature type="transmembrane region" description="Helical" evidence="1">
    <location>
        <begin position="108"/>
        <end position="130"/>
    </location>
</feature>
<feature type="transmembrane region" description="Helical" evidence="1">
    <location>
        <begin position="245"/>
        <end position="267"/>
    </location>
</feature>
<name>A0AAD8EVR1_BIOPF</name>
<gene>
    <name evidence="2" type="ORF">Bpfe_030007</name>
</gene>
<keyword evidence="3" id="KW-1185">Reference proteome</keyword>
<feature type="transmembrane region" description="Helical" evidence="1">
    <location>
        <begin position="204"/>
        <end position="225"/>
    </location>
</feature>
<protein>
    <submittedName>
        <fullName evidence="2">G-protein coupled receptor frpr-1</fullName>
    </submittedName>
</protein>
<dbReference type="SUPFAM" id="SSF81321">
    <property type="entry name" value="Family A G protein-coupled receptor-like"/>
    <property type="match status" value="1"/>
</dbReference>
<dbReference type="Proteomes" id="UP001233172">
    <property type="component" value="Unassembled WGS sequence"/>
</dbReference>
<keyword evidence="1" id="KW-1133">Transmembrane helix</keyword>
<dbReference type="AlphaFoldDB" id="A0AAD8EVR1"/>
<comment type="caution">
    <text evidence="2">The sequence shown here is derived from an EMBL/GenBank/DDBJ whole genome shotgun (WGS) entry which is preliminary data.</text>
</comment>
<keyword evidence="1" id="KW-0812">Transmembrane</keyword>
<accession>A0AAD8EVR1</accession>
<keyword evidence="2" id="KW-0675">Receptor</keyword>